<dbReference type="PROSITE" id="PS50887">
    <property type="entry name" value="GGDEF"/>
    <property type="match status" value="1"/>
</dbReference>
<organism evidence="5">
    <name type="scientific">hydrothermal vent metagenome</name>
    <dbReference type="NCBI Taxonomy" id="652676"/>
    <lineage>
        <taxon>unclassified sequences</taxon>
        <taxon>metagenomes</taxon>
        <taxon>ecological metagenomes</taxon>
    </lineage>
</organism>
<dbReference type="GO" id="GO:0043709">
    <property type="term" value="P:cell adhesion involved in single-species biofilm formation"/>
    <property type="evidence" value="ECO:0007669"/>
    <property type="project" value="TreeGrafter"/>
</dbReference>
<keyword evidence="2" id="KW-1133">Transmembrane helix</keyword>
<dbReference type="InterPro" id="IPR043128">
    <property type="entry name" value="Rev_trsase/Diguanyl_cyclase"/>
</dbReference>
<evidence type="ECO:0000313" key="5">
    <source>
        <dbReference type="EMBL" id="VAX33076.1"/>
    </source>
</evidence>
<dbReference type="Gene3D" id="1.10.3210.10">
    <property type="entry name" value="Hypothetical protein af1432"/>
    <property type="match status" value="1"/>
</dbReference>
<reference evidence="5" key="1">
    <citation type="submission" date="2018-06" db="EMBL/GenBank/DDBJ databases">
        <authorList>
            <person name="Zhirakovskaya E."/>
        </authorList>
    </citation>
    <scope>NUCLEOTIDE SEQUENCE</scope>
</reference>
<proteinExistence type="predicted"/>
<dbReference type="InterPro" id="IPR029787">
    <property type="entry name" value="Nucleotide_cyclase"/>
</dbReference>
<feature type="domain" description="GGDEF" evidence="3">
    <location>
        <begin position="367"/>
        <end position="502"/>
    </location>
</feature>
<dbReference type="NCBIfam" id="TIGR00254">
    <property type="entry name" value="GGDEF"/>
    <property type="match status" value="1"/>
</dbReference>
<name>A0A3B1CR66_9ZZZZ</name>
<evidence type="ECO:0000256" key="1">
    <source>
        <dbReference type="SAM" id="Coils"/>
    </source>
</evidence>
<dbReference type="FunFam" id="3.30.70.270:FF:000001">
    <property type="entry name" value="Diguanylate cyclase domain protein"/>
    <property type="match status" value="1"/>
</dbReference>
<dbReference type="GO" id="GO:0052621">
    <property type="term" value="F:diguanylate cyclase activity"/>
    <property type="evidence" value="ECO:0007669"/>
    <property type="project" value="TreeGrafter"/>
</dbReference>
<dbReference type="InterPro" id="IPR000160">
    <property type="entry name" value="GGDEF_dom"/>
</dbReference>
<evidence type="ECO:0000256" key="2">
    <source>
        <dbReference type="SAM" id="Phobius"/>
    </source>
</evidence>
<dbReference type="InterPro" id="IPR013976">
    <property type="entry name" value="HDOD"/>
</dbReference>
<evidence type="ECO:0000259" key="4">
    <source>
        <dbReference type="PROSITE" id="PS51833"/>
    </source>
</evidence>
<feature type="coiled-coil region" evidence="1">
    <location>
        <begin position="305"/>
        <end position="336"/>
    </location>
</feature>
<dbReference type="PANTHER" id="PTHR45138:SF9">
    <property type="entry name" value="DIGUANYLATE CYCLASE DGCM-RELATED"/>
    <property type="match status" value="1"/>
</dbReference>
<keyword evidence="1" id="KW-0175">Coiled coil</keyword>
<dbReference type="EMBL" id="UOGI01000161">
    <property type="protein sequence ID" value="VAX33076.1"/>
    <property type="molecule type" value="Genomic_DNA"/>
</dbReference>
<gene>
    <name evidence="5" type="ORF">MNBD_NITROSPIRAE03-281</name>
</gene>
<dbReference type="AlphaFoldDB" id="A0A3B1CR66"/>
<sequence length="504" mass="56560">MENLKTEALNPTRLPSPPIIAIRVLEAVKKDDFSFQELSEIIASDPALTARILSIVNSSFYALPYKVDSLEKAVSILGVDALKNIALSFMIISHMMSDNNELFDFNFFWKRALTAAVASEILSKHIGKKTDDTFVTALLMDIGIIVMFLVYPLKYRQVIDKKRFTGMDVVGAEKMVLGYDHQKTGYEVLKKWGLPESIFLPIACHHNSAPCPAELNDILKILRISDMASSFYHSSRGIEKLDKLRSCLKNDFGLEEGFANSYIDSVAEKTVEILSSYNLDPGNLKPYSELLMDANEELGRINLSYEQLVIKLKQEKNRAEKFASELQTANEKLRKAAFKDGLTGLYNHIYFQELMEREMERANRYGHPLSLIMIDIDHFKKINDTYGHPQGDIVLKMIAAVISSTLRSSDIAARYGGEEFTVVLPETTLKGAAVLAERIRLAVEKLNIPLNCKQITQTVSLGVTTYDPAKKKTQKGTIIDAADKAMYSSKKNGRNRVSIIVLQP</sequence>
<dbReference type="PROSITE" id="PS51833">
    <property type="entry name" value="HDOD"/>
    <property type="match status" value="1"/>
</dbReference>
<dbReference type="GO" id="GO:1902201">
    <property type="term" value="P:negative regulation of bacterial-type flagellum-dependent cell motility"/>
    <property type="evidence" value="ECO:0007669"/>
    <property type="project" value="TreeGrafter"/>
</dbReference>
<dbReference type="Gene3D" id="3.30.70.270">
    <property type="match status" value="1"/>
</dbReference>
<feature type="transmembrane region" description="Helical" evidence="2">
    <location>
        <begin position="134"/>
        <end position="153"/>
    </location>
</feature>
<dbReference type="SUPFAM" id="SSF109604">
    <property type="entry name" value="HD-domain/PDEase-like"/>
    <property type="match status" value="1"/>
</dbReference>
<keyword evidence="2" id="KW-0472">Membrane</keyword>
<dbReference type="Pfam" id="PF00990">
    <property type="entry name" value="GGDEF"/>
    <property type="match status" value="1"/>
</dbReference>
<dbReference type="SUPFAM" id="SSF55073">
    <property type="entry name" value="Nucleotide cyclase"/>
    <property type="match status" value="1"/>
</dbReference>
<evidence type="ECO:0000259" key="3">
    <source>
        <dbReference type="PROSITE" id="PS50887"/>
    </source>
</evidence>
<feature type="domain" description="HDOD" evidence="4">
    <location>
        <begin position="14"/>
        <end position="208"/>
    </location>
</feature>
<dbReference type="CDD" id="cd01949">
    <property type="entry name" value="GGDEF"/>
    <property type="match status" value="1"/>
</dbReference>
<dbReference type="Pfam" id="PF08668">
    <property type="entry name" value="HDOD"/>
    <property type="match status" value="1"/>
</dbReference>
<keyword evidence="2" id="KW-0812">Transmembrane</keyword>
<dbReference type="SMART" id="SM00267">
    <property type="entry name" value="GGDEF"/>
    <property type="match status" value="1"/>
</dbReference>
<accession>A0A3B1CR66</accession>
<dbReference type="GO" id="GO:0005886">
    <property type="term" value="C:plasma membrane"/>
    <property type="evidence" value="ECO:0007669"/>
    <property type="project" value="TreeGrafter"/>
</dbReference>
<protein>
    <submittedName>
        <fullName evidence="5">Diguanylate cyclase/phosphodiesterase (GGDEF &amp; EAL domains) with PAS/PAC sensor(S)</fullName>
    </submittedName>
</protein>
<dbReference type="PANTHER" id="PTHR45138">
    <property type="entry name" value="REGULATORY COMPONENTS OF SENSORY TRANSDUCTION SYSTEM"/>
    <property type="match status" value="1"/>
</dbReference>
<dbReference type="InterPro" id="IPR050469">
    <property type="entry name" value="Diguanylate_Cyclase"/>
</dbReference>